<keyword evidence="2" id="KW-1185">Reference proteome</keyword>
<proteinExistence type="predicted"/>
<name>A0ABQ3V7H2_9CHLR</name>
<accession>A0ABQ3V7H2</accession>
<dbReference type="EMBL" id="BNJG01000007">
    <property type="protein sequence ID" value="GHO60873.1"/>
    <property type="molecule type" value="Genomic_DNA"/>
</dbReference>
<dbReference type="Proteomes" id="UP000654345">
    <property type="component" value="Unassembled WGS sequence"/>
</dbReference>
<sequence length="95" mass="10898">MINTRDIRAEYVISAIAIFQAFQERPAKDCFERLLEKQGKQWNAAHVCENQEKISSGMGIFPGSILVRQCIQESSIDSVFITSLLNNTERDNYDR</sequence>
<comment type="caution">
    <text evidence="1">The sequence shown here is derived from an EMBL/GenBank/DDBJ whole genome shotgun (WGS) entry which is preliminary data.</text>
</comment>
<reference evidence="1 2" key="1">
    <citation type="journal article" date="2021" name="Int. J. Syst. Evol. Microbiol.">
        <title>Reticulibacter mediterranei gen. nov., sp. nov., within the new family Reticulibacteraceae fam. nov., and Ktedonospora formicarum gen. nov., sp. nov., Ktedonobacter robiniae sp. nov., Dictyobacter formicarum sp. nov. and Dictyobacter arantiisoli sp. nov., belonging to the class Ktedonobacteria.</title>
        <authorList>
            <person name="Yabe S."/>
            <person name="Zheng Y."/>
            <person name="Wang C.M."/>
            <person name="Sakai Y."/>
            <person name="Abe K."/>
            <person name="Yokota A."/>
            <person name="Donadio S."/>
            <person name="Cavaletti L."/>
            <person name="Monciardini P."/>
        </authorList>
    </citation>
    <scope>NUCLEOTIDE SEQUENCE [LARGE SCALE GENOMIC DNA]</scope>
    <source>
        <strain evidence="1 2">SOSP1-30</strain>
    </source>
</reference>
<evidence type="ECO:0000313" key="1">
    <source>
        <dbReference type="EMBL" id="GHO60873.1"/>
    </source>
</evidence>
<gene>
    <name evidence="1" type="ORF">KSB_93480</name>
</gene>
<protein>
    <submittedName>
        <fullName evidence="1">Uncharacterized protein</fullName>
    </submittedName>
</protein>
<evidence type="ECO:0000313" key="2">
    <source>
        <dbReference type="Proteomes" id="UP000654345"/>
    </source>
</evidence>
<organism evidence="1 2">
    <name type="scientific">Ktedonobacter robiniae</name>
    <dbReference type="NCBI Taxonomy" id="2778365"/>
    <lineage>
        <taxon>Bacteria</taxon>
        <taxon>Bacillati</taxon>
        <taxon>Chloroflexota</taxon>
        <taxon>Ktedonobacteria</taxon>
        <taxon>Ktedonobacterales</taxon>
        <taxon>Ktedonobacteraceae</taxon>
        <taxon>Ktedonobacter</taxon>
    </lineage>
</organism>